<evidence type="ECO:0000256" key="8">
    <source>
        <dbReference type="ARBA" id="ARBA00022777"/>
    </source>
</evidence>
<dbReference type="SMART" id="SM00387">
    <property type="entry name" value="HATPase_c"/>
    <property type="match status" value="1"/>
</dbReference>
<keyword evidence="5" id="KW-0597">Phosphoprotein</keyword>
<feature type="domain" description="HAMP" evidence="13">
    <location>
        <begin position="174"/>
        <end position="227"/>
    </location>
</feature>
<keyword evidence="10" id="KW-0175">Coiled coil</keyword>
<evidence type="ECO:0000256" key="10">
    <source>
        <dbReference type="SAM" id="Coils"/>
    </source>
</evidence>
<evidence type="ECO:0000256" key="9">
    <source>
        <dbReference type="ARBA" id="ARBA00022840"/>
    </source>
</evidence>
<keyword evidence="8 14" id="KW-0418">Kinase</keyword>
<evidence type="ECO:0000256" key="3">
    <source>
        <dbReference type="ARBA" id="ARBA00012438"/>
    </source>
</evidence>
<evidence type="ECO:0000256" key="2">
    <source>
        <dbReference type="ARBA" id="ARBA00004651"/>
    </source>
</evidence>
<evidence type="ECO:0000256" key="6">
    <source>
        <dbReference type="ARBA" id="ARBA00022679"/>
    </source>
</evidence>
<dbReference type="InterPro" id="IPR003594">
    <property type="entry name" value="HATPase_dom"/>
</dbReference>
<dbReference type="InterPro" id="IPR036890">
    <property type="entry name" value="HATPase_C_sf"/>
</dbReference>
<feature type="transmembrane region" description="Helical" evidence="11">
    <location>
        <begin position="150"/>
        <end position="174"/>
    </location>
</feature>
<dbReference type="CDD" id="cd00082">
    <property type="entry name" value="HisKA"/>
    <property type="match status" value="1"/>
</dbReference>
<evidence type="ECO:0000256" key="1">
    <source>
        <dbReference type="ARBA" id="ARBA00000085"/>
    </source>
</evidence>
<evidence type="ECO:0000313" key="14">
    <source>
        <dbReference type="EMBL" id="RVU40082.1"/>
    </source>
</evidence>
<dbReference type="AlphaFoldDB" id="A0A437QZY1"/>
<dbReference type="GO" id="GO:0005886">
    <property type="term" value="C:plasma membrane"/>
    <property type="evidence" value="ECO:0007669"/>
    <property type="project" value="UniProtKB-SubCell"/>
</dbReference>
<keyword evidence="11" id="KW-0812">Transmembrane</keyword>
<keyword evidence="11" id="KW-1133">Transmembrane helix</keyword>
<evidence type="ECO:0000256" key="4">
    <source>
        <dbReference type="ARBA" id="ARBA00022475"/>
    </source>
</evidence>
<dbReference type="InterPro" id="IPR036097">
    <property type="entry name" value="HisK_dim/P_sf"/>
</dbReference>
<dbReference type="EC" id="2.7.13.3" evidence="3"/>
<dbReference type="InterPro" id="IPR050980">
    <property type="entry name" value="2C_sensor_his_kinase"/>
</dbReference>
<feature type="transmembrane region" description="Helical" evidence="11">
    <location>
        <begin position="6"/>
        <end position="29"/>
    </location>
</feature>
<comment type="caution">
    <text evidence="14">The sequence shown here is derived from an EMBL/GenBank/DDBJ whole genome shotgun (WGS) entry which is preliminary data.</text>
</comment>
<dbReference type="Proteomes" id="UP000283077">
    <property type="component" value="Unassembled WGS sequence"/>
</dbReference>
<dbReference type="SUPFAM" id="SSF55874">
    <property type="entry name" value="ATPase domain of HSP90 chaperone/DNA topoisomerase II/histidine kinase"/>
    <property type="match status" value="1"/>
</dbReference>
<evidence type="ECO:0000256" key="11">
    <source>
        <dbReference type="SAM" id="Phobius"/>
    </source>
</evidence>
<reference evidence="14 15" key="1">
    <citation type="submission" date="2019-01" db="EMBL/GenBank/DDBJ databases">
        <authorList>
            <person name="Chen W.-M."/>
        </authorList>
    </citation>
    <scope>NUCLEOTIDE SEQUENCE [LARGE SCALE GENOMIC DNA]</scope>
    <source>
        <strain evidence="14 15">KYPC3</strain>
    </source>
</reference>
<dbReference type="InterPro" id="IPR004358">
    <property type="entry name" value="Sig_transdc_His_kin-like_C"/>
</dbReference>
<keyword evidence="11" id="KW-0472">Membrane</keyword>
<evidence type="ECO:0000313" key="15">
    <source>
        <dbReference type="Proteomes" id="UP000283077"/>
    </source>
</evidence>
<proteinExistence type="predicted"/>
<dbReference type="Pfam" id="PF02518">
    <property type="entry name" value="HATPase_c"/>
    <property type="match status" value="1"/>
</dbReference>
<dbReference type="OrthoDB" id="1931120at2"/>
<dbReference type="PROSITE" id="PS50109">
    <property type="entry name" value="HIS_KIN"/>
    <property type="match status" value="1"/>
</dbReference>
<organism evidence="14 15">
    <name type="scientific">Rheinheimera riviphila</name>
    <dbReference type="NCBI Taxonomy" id="1834037"/>
    <lineage>
        <taxon>Bacteria</taxon>
        <taxon>Pseudomonadati</taxon>
        <taxon>Pseudomonadota</taxon>
        <taxon>Gammaproteobacteria</taxon>
        <taxon>Chromatiales</taxon>
        <taxon>Chromatiaceae</taxon>
        <taxon>Rheinheimera</taxon>
    </lineage>
</organism>
<dbReference type="PRINTS" id="PR00344">
    <property type="entry name" value="BCTRLSENSOR"/>
</dbReference>
<name>A0A437QZY1_9GAMM</name>
<dbReference type="GO" id="GO:0000155">
    <property type="term" value="F:phosphorelay sensor kinase activity"/>
    <property type="evidence" value="ECO:0007669"/>
    <property type="project" value="InterPro"/>
</dbReference>
<evidence type="ECO:0000259" key="12">
    <source>
        <dbReference type="PROSITE" id="PS50109"/>
    </source>
</evidence>
<feature type="domain" description="Histidine kinase" evidence="12">
    <location>
        <begin position="247"/>
        <end position="447"/>
    </location>
</feature>
<dbReference type="InterPro" id="IPR003660">
    <property type="entry name" value="HAMP_dom"/>
</dbReference>
<dbReference type="GO" id="GO:0005524">
    <property type="term" value="F:ATP binding"/>
    <property type="evidence" value="ECO:0007669"/>
    <property type="project" value="UniProtKB-KW"/>
</dbReference>
<keyword evidence="7" id="KW-0547">Nucleotide-binding</keyword>
<evidence type="ECO:0000256" key="7">
    <source>
        <dbReference type="ARBA" id="ARBA00022741"/>
    </source>
</evidence>
<feature type="coiled-coil region" evidence="10">
    <location>
        <begin position="215"/>
        <end position="242"/>
    </location>
</feature>
<dbReference type="PROSITE" id="PS50885">
    <property type="entry name" value="HAMP"/>
    <property type="match status" value="1"/>
</dbReference>
<dbReference type="PANTHER" id="PTHR44936">
    <property type="entry name" value="SENSOR PROTEIN CREC"/>
    <property type="match status" value="1"/>
</dbReference>
<dbReference type="InterPro" id="IPR003661">
    <property type="entry name" value="HisK_dim/P_dom"/>
</dbReference>
<keyword evidence="4" id="KW-1003">Cell membrane</keyword>
<dbReference type="RefSeq" id="WP_127698411.1">
    <property type="nucleotide sequence ID" value="NZ_SACS01000006.1"/>
</dbReference>
<gene>
    <name evidence="14" type="ORF">EOE67_07465</name>
</gene>
<dbReference type="EMBL" id="SACS01000006">
    <property type="protein sequence ID" value="RVU40082.1"/>
    <property type="molecule type" value="Genomic_DNA"/>
</dbReference>
<evidence type="ECO:0000259" key="13">
    <source>
        <dbReference type="PROSITE" id="PS50885"/>
    </source>
</evidence>
<keyword evidence="15" id="KW-1185">Reference proteome</keyword>
<dbReference type="SUPFAM" id="SSF47384">
    <property type="entry name" value="Homodimeric domain of signal transducing histidine kinase"/>
    <property type="match status" value="1"/>
</dbReference>
<comment type="catalytic activity">
    <reaction evidence="1">
        <text>ATP + protein L-histidine = ADP + protein N-phospho-L-histidine.</text>
        <dbReference type="EC" id="2.7.13.3"/>
    </reaction>
</comment>
<keyword evidence="9" id="KW-0067">ATP-binding</keyword>
<comment type="subcellular location">
    <subcellularLocation>
        <location evidence="2">Cell membrane</location>
        <topology evidence="2">Multi-pass membrane protein</topology>
    </subcellularLocation>
</comment>
<protein>
    <recommendedName>
        <fullName evidence="3">histidine kinase</fullName>
        <ecNumber evidence="3">2.7.13.3</ecNumber>
    </recommendedName>
</protein>
<dbReference type="Gene3D" id="3.30.565.10">
    <property type="entry name" value="Histidine kinase-like ATPase, C-terminal domain"/>
    <property type="match status" value="1"/>
</dbReference>
<dbReference type="Gene3D" id="1.10.287.130">
    <property type="match status" value="1"/>
</dbReference>
<keyword evidence="6" id="KW-0808">Transferase</keyword>
<evidence type="ECO:0000256" key="5">
    <source>
        <dbReference type="ARBA" id="ARBA00022553"/>
    </source>
</evidence>
<accession>A0A437QZY1</accession>
<dbReference type="InterPro" id="IPR005467">
    <property type="entry name" value="His_kinase_dom"/>
</dbReference>
<sequence>MKIQKALGLGLCGIFTLMTIGQLGTLWWFQQQLQQQLTTQSGELSKLVLARTAEKLQLVTHNISAEGQSFVFSTEDEATTTKPDPEHATNKRVKVIRLNTPPTDALPGVMQQELEQILVELKTDQPGSAQWVQQFKLERNDSSAQLLQKYLAYQVMALAVTIALALLLVLWLGYRLIAPLQLLVQGFRRLAAGENAVQLPQQSTLTEYQYVLEQFNHASRQLDELAQQREQMQQQQQLAELGEISRGLVHALRNPIHTMALALEQLPQQAPEQQALQKLIEQKMQHINRTLTALLTLSCEGVDRSQPVSLPLVLKDITLEFSSQPVHIELHLPETLAIHGAETELRSICHAVISNAVEASPPGGLVQISLSKMQGGAVLSVRDQGPGLAPDIAAALFQPHISSKAEGAGMGLYLCQRLLQRYYQGSVELHPAENSGCIATLRICSAPGATA</sequence>
<dbReference type="PANTHER" id="PTHR44936:SF10">
    <property type="entry name" value="SENSOR PROTEIN RSTB"/>
    <property type="match status" value="1"/>
</dbReference>